<sequence>MLSLLSFFWLFIELFSANAVDPIRLQPAQLPFTPTGFYISTVTDQRTERGPAIRLVVAPDQSAQAVDLAGGLTGGIREFVNRSLRNDQKLRPIAMRLVQFKLTETSSGNRVSGQFAATIAFDLIGKNDDDSEISTRLTTYRGGASYTRPMGQTAVVEQTIRQSLTASLRSLNEYMKREIDRNEKLATTLRVEFADDARSTDDDTVHYNPDRPLSWADFQARPRSGSHYAAEVFTSFAYEGRSTVEHGTITAHLLVKAYMLKHSSWVRDVALNAYSLNHEQRHFDIAKLIAERFKRKLTPETLTLADYNSEIQYQFIESFRDMNKLQEQYDRETQHGINQAAQAFWNQKIDAELRSYGLAR</sequence>
<dbReference type="EMBL" id="CP051677">
    <property type="protein sequence ID" value="QJD78361.1"/>
    <property type="molecule type" value="Genomic_DNA"/>
</dbReference>
<protein>
    <recommendedName>
        <fullName evidence="3">DUF922 domain-containing protein</fullName>
    </recommendedName>
</protein>
<dbReference type="Proteomes" id="UP000501128">
    <property type="component" value="Chromosome"/>
</dbReference>
<dbReference type="InterPro" id="IPR010321">
    <property type="entry name" value="DUF922"/>
</dbReference>
<dbReference type="RefSeq" id="WP_169550335.1">
    <property type="nucleotide sequence ID" value="NZ_CP051677.1"/>
</dbReference>
<dbReference type="Pfam" id="PF06037">
    <property type="entry name" value="DUF922"/>
    <property type="match status" value="1"/>
</dbReference>
<dbReference type="KEGG" id="srho:HH216_07930"/>
<keyword evidence="2" id="KW-1185">Reference proteome</keyword>
<evidence type="ECO:0000313" key="2">
    <source>
        <dbReference type="Proteomes" id="UP000501128"/>
    </source>
</evidence>
<reference evidence="1 2" key="1">
    <citation type="submission" date="2020-04" db="EMBL/GenBank/DDBJ databases">
        <title>Genome sequencing of novel species.</title>
        <authorList>
            <person name="Heo J."/>
            <person name="Kim S.-J."/>
            <person name="Kim J.-S."/>
            <person name="Hong S.-B."/>
            <person name="Kwon S.-W."/>
        </authorList>
    </citation>
    <scope>NUCLEOTIDE SEQUENCE [LARGE SCALE GENOMIC DNA]</scope>
    <source>
        <strain evidence="1 2">CJU-R4</strain>
    </source>
</reference>
<accession>A0A7L5DLG6</accession>
<evidence type="ECO:0008006" key="3">
    <source>
        <dbReference type="Google" id="ProtNLM"/>
    </source>
</evidence>
<organism evidence="1 2">
    <name type="scientific">Spirosoma rhododendri</name>
    <dbReference type="NCBI Taxonomy" id="2728024"/>
    <lineage>
        <taxon>Bacteria</taxon>
        <taxon>Pseudomonadati</taxon>
        <taxon>Bacteroidota</taxon>
        <taxon>Cytophagia</taxon>
        <taxon>Cytophagales</taxon>
        <taxon>Cytophagaceae</taxon>
        <taxon>Spirosoma</taxon>
    </lineage>
</organism>
<evidence type="ECO:0000313" key="1">
    <source>
        <dbReference type="EMBL" id="QJD78361.1"/>
    </source>
</evidence>
<dbReference type="AlphaFoldDB" id="A0A7L5DLG6"/>
<gene>
    <name evidence="1" type="ORF">HH216_07930</name>
</gene>
<proteinExistence type="predicted"/>
<name>A0A7L5DLG6_9BACT</name>